<dbReference type="Pfam" id="PF25869">
    <property type="entry name" value="3HB_CusB"/>
    <property type="match status" value="1"/>
</dbReference>
<protein>
    <submittedName>
        <fullName evidence="8">Efflux RND transporter periplasmic adaptor subunit</fullName>
    </submittedName>
</protein>
<evidence type="ECO:0000259" key="3">
    <source>
        <dbReference type="Pfam" id="PF19335"/>
    </source>
</evidence>
<keyword evidence="9" id="KW-1185">Reference proteome</keyword>
<feature type="domain" description="CusB-like three alpha-helical bundle" evidence="4">
    <location>
        <begin position="157"/>
        <end position="205"/>
    </location>
</feature>
<dbReference type="PANTHER" id="PTHR30097:SF15">
    <property type="entry name" value="CATION EFFLUX SYSTEM PROTEIN CUSB"/>
    <property type="match status" value="1"/>
</dbReference>
<accession>A0ABV0GF58</accession>
<name>A0ABV0GF58_9BURK</name>
<dbReference type="EMBL" id="JBDPZC010000005">
    <property type="protein sequence ID" value="MEO3713671.1"/>
    <property type="molecule type" value="Genomic_DNA"/>
</dbReference>
<dbReference type="InterPro" id="IPR006143">
    <property type="entry name" value="RND_pump_MFP"/>
</dbReference>
<sequence length="493" mass="52243">MNRKMIPWALVLLALGAGAGWWVSRWSASPTSPAASAERRVLYWYDPMVPGQRFDKPGKSPFMDMQLQPRYADEPEPGGPALQLDARTVQALGLRTVQVQRREVAAAVEVPGTLQLNERDVSLVQARSGGFVEKVHAHAPGEVIAAGAPLADLLLPDWLAAQREFLAVRALGDAALTDAARQRLPLLGMPAALVAEVERSGQVQARHTVVAPRTGLLAELMVRQGMTVSAGMSLARINGLDPLWFEVAVPEQQAGAIALGQEAELRLAAYGADVFKARVSAVLPEASRETRTLRLRLELPNPGLRLQAGLSGHARLQGPPRTALLLPSEAVVRSGRRAIVYGVDAPGRFHPVEVQLGAELGDELVITGGLEAGQSVVASATFLIDSEASLRGVLPLPAASEPAPVAQSVSHSALGRIEDLGAGELMLSHEAIPALRWPAMTMGFKLAEPRLAAGLTRGQAVRFSFVQRGDEPVITAIQPVAPAAAASRTGGRP</sequence>
<gene>
    <name evidence="8" type="ORF">ABDJ40_12975</name>
</gene>
<proteinExistence type="inferred from homology"/>
<dbReference type="Gene3D" id="2.40.30.170">
    <property type="match status" value="1"/>
</dbReference>
<evidence type="ECO:0000313" key="8">
    <source>
        <dbReference type="EMBL" id="MEO3713671.1"/>
    </source>
</evidence>
<dbReference type="Pfam" id="PF19335">
    <property type="entry name" value="HMBD"/>
    <property type="match status" value="1"/>
</dbReference>
<dbReference type="InterPro" id="IPR021647">
    <property type="entry name" value="CusF_Ec"/>
</dbReference>
<feature type="domain" description="Heavy metal binding" evidence="3">
    <location>
        <begin position="43"/>
        <end position="69"/>
    </location>
</feature>
<reference evidence="8 9" key="1">
    <citation type="submission" date="2024-05" db="EMBL/GenBank/DDBJ databases">
        <title>Roseateles sp. 2.12 16S ribosomal RNA gene Genome sequencing and assembly.</title>
        <authorList>
            <person name="Woo H."/>
        </authorList>
    </citation>
    <scope>NUCLEOTIDE SEQUENCE [LARGE SCALE GENOMIC DNA]</scope>
    <source>
        <strain evidence="8 9">2.12</strain>
    </source>
</reference>
<dbReference type="Gene3D" id="6.10.140.730">
    <property type="match status" value="1"/>
</dbReference>
<dbReference type="InterPro" id="IPR058790">
    <property type="entry name" value="BSH_CusB"/>
</dbReference>
<dbReference type="NCBIfam" id="TIGR01730">
    <property type="entry name" value="RND_mfp"/>
    <property type="match status" value="1"/>
</dbReference>
<dbReference type="Gene3D" id="2.40.50.100">
    <property type="match status" value="1"/>
</dbReference>
<evidence type="ECO:0000259" key="5">
    <source>
        <dbReference type="Pfam" id="PF25919"/>
    </source>
</evidence>
<comment type="caution">
    <text evidence="8">The sequence shown here is derived from an EMBL/GenBank/DDBJ whole genome shotgun (WGS) entry which is preliminary data.</text>
</comment>
<comment type="similarity">
    <text evidence="1">Belongs to the membrane fusion protein (MFP) (TC 8.A.1) family.</text>
</comment>
<keyword evidence="2" id="KW-0813">Transport</keyword>
<dbReference type="PANTHER" id="PTHR30097">
    <property type="entry name" value="CATION EFFLUX SYSTEM PROTEIN CUSB"/>
    <property type="match status" value="1"/>
</dbReference>
<evidence type="ECO:0000256" key="1">
    <source>
        <dbReference type="ARBA" id="ARBA00009477"/>
    </source>
</evidence>
<evidence type="ECO:0000259" key="6">
    <source>
        <dbReference type="Pfam" id="PF25954"/>
    </source>
</evidence>
<dbReference type="Pfam" id="PF25919">
    <property type="entry name" value="BSH_CusB"/>
    <property type="match status" value="1"/>
</dbReference>
<dbReference type="Proteomes" id="UP001462640">
    <property type="component" value="Unassembled WGS sequence"/>
</dbReference>
<dbReference type="Pfam" id="PF25954">
    <property type="entry name" value="Beta-barrel_RND_2"/>
    <property type="match status" value="1"/>
</dbReference>
<dbReference type="Gene3D" id="2.40.50.320">
    <property type="entry name" value="Copper binding periplasmic protein CusF"/>
    <property type="match status" value="1"/>
</dbReference>
<dbReference type="Gene3D" id="2.40.420.20">
    <property type="match status" value="1"/>
</dbReference>
<evidence type="ECO:0000259" key="4">
    <source>
        <dbReference type="Pfam" id="PF25869"/>
    </source>
</evidence>
<dbReference type="InterPro" id="IPR042230">
    <property type="entry name" value="CusF_sf"/>
</dbReference>
<dbReference type="InterPro" id="IPR045800">
    <property type="entry name" value="HMBD"/>
</dbReference>
<dbReference type="InterPro" id="IPR058649">
    <property type="entry name" value="CzcB_C"/>
</dbReference>
<dbReference type="Pfam" id="PF25975">
    <property type="entry name" value="CzcB_C"/>
    <property type="match status" value="1"/>
</dbReference>
<dbReference type="Pfam" id="PF11604">
    <property type="entry name" value="CusF_Ec"/>
    <property type="match status" value="1"/>
</dbReference>
<feature type="domain" description="CusB-like beta-barrel" evidence="6">
    <location>
        <begin position="242"/>
        <end position="318"/>
    </location>
</feature>
<organism evidence="8 9">
    <name type="scientific">Roseateles flavus</name>
    <dbReference type="NCBI Taxonomy" id="3149041"/>
    <lineage>
        <taxon>Bacteria</taxon>
        <taxon>Pseudomonadati</taxon>
        <taxon>Pseudomonadota</taxon>
        <taxon>Betaproteobacteria</taxon>
        <taxon>Burkholderiales</taxon>
        <taxon>Sphaerotilaceae</taxon>
        <taxon>Roseateles</taxon>
    </lineage>
</organism>
<feature type="domain" description="CusB-like barrel-sandwich hybrid" evidence="5">
    <location>
        <begin position="121"/>
        <end position="238"/>
    </location>
</feature>
<dbReference type="InterPro" id="IPR058791">
    <property type="entry name" value="3HB_CusB"/>
</dbReference>
<dbReference type="InterPro" id="IPR051909">
    <property type="entry name" value="MFP_Cation_Efflux"/>
</dbReference>
<evidence type="ECO:0000256" key="2">
    <source>
        <dbReference type="ARBA" id="ARBA00022448"/>
    </source>
</evidence>
<evidence type="ECO:0000313" key="9">
    <source>
        <dbReference type="Proteomes" id="UP001462640"/>
    </source>
</evidence>
<dbReference type="SUPFAM" id="SSF111369">
    <property type="entry name" value="HlyD-like secretion proteins"/>
    <property type="match status" value="1"/>
</dbReference>
<feature type="domain" description="CzcB-like C-terminal circularly permuted SH3-like" evidence="7">
    <location>
        <begin position="326"/>
        <end position="384"/>
    </location>
</feature>
<evidence type="ECO:0000259" key="7">
    <source>
        <dbReference type="Pfam" id="PF25975"/>
    </source>
</evidence>
<dbReference type="RefSeq" id="WP_347610280.1">
    <property type="nucleotide sequence ID" value="NZ_JBDPZC010000005.1"/>
</dbReference>
<dbReference type="InterPro" id="IPR058792">
    <property type="entry name" value="Beta-barrel_RND_2"/>
</dbReference>